<dbReference type="InterPro" id="IPR044798">
    <property type="entry name" value="EAF1A/B"/>
</dbReference>
<accession>A0AAN8SVE1</accession>
<dbReference type="PANTHER" id="PTHR46774">
    <property type="entry name" value="CHROMATIN MODIFICATION-RELATED PROTEIN EAF1 A-RELATED"/>
    <property type="match status" value="1"/>
</dbReference>
<comment type="caution">
    <text evidence="1">The sequence shown here is derived from an EMBL/GenBank/DDBJ whole genome shotgun (WGS) entry which is preliminary data.</text>
</comment>
<evidence type="ECO:0000313" key="1">
    <source>
        <dbReference type="EMBL" id="KAK6773432.1"/>
    </source>
</evidence>
<protein>
    <submittedName>
        <fullName evidence="1">Uncharacterized protein</fullName>
    </submittedName>
</protein>
<evidence type="ECO:0000313" key="2">
    <source>
        <dbReference type="Proteomes" id="UP001371456"/>
    </source>
</evidence>
<reference evidence="1 2" key="1">
    <citation type="submission" date="2024-02" db="EMBL/GenBank/DDBJ databases">
        <title>de novo genome assembly of Solanum bulbocastanum strain 11H21.</title>
        <authorList>
            <person name="Hosaka A.J."/>
        </authorList>
    </citation>
    <scope>NUCLEOTIDE SEQUENCE [LARGE SCALE GENOMIC DNA]</scope>
    <source>
        <tissue evidence="1">Young leaves</tissue>
    </source>
</reference>
<sequence length="180" mass="19706">MGISGPKSRPNSVKGGFVDQNGLRGFVEGRVGIGTKTSPALEKIRAEIRQVCAGRAENIRILEYLEKGGDPLAFRHVNIVSPTVQSTSLKCLEKKRKRVFNFCSCYSINGLRGVGIGTKTSPALEKIQAEIRHECAGQAVNKRILESLEKDGNPSEIKHVNFVSPSVQSTSLKCNKKKRK</sequence>
<keyword evidence="2" id="KW-1185">Reference proteome</keyword>
<proteinExistence type="predicted"/>
<name>A0AAN8SVE1_SOLBU</name>
<gene>
    <name evidence="1" type="ORF">RDI58_028670</name>
</gene>
<dbReference type="GO" id="GO:0035267">
    <property type="term" value="C:NuA4 histone acetyltransferase complex"/>
    <property type="evidence" value="ECO:0007669"/>
    <property type="project" value="InterPro"/>
</dbReference>
<dbReference type="Proteomes" id="UP001371456">
    <property type="component" value="Unassembled WGS sequence"/>
</dbReference>
<dbReference type="AlphaFoldDB" id="A0AAN8SVE1"/>
<dbReference type="PANTHER" id="PTHR46774:SF3">
    <property type="entry name" value="CHROMATIN MODIFICATION-RELATED PROTEIN EAF1 A-RELATED"/>
    <property type="match status" value="1"/>
</dbReference>
<organism evidence="1 2">
    <name type="scientific">Solanum bulbocastanum</name>
    <name type="common">Wild potato</name>
    <dbReference type="NCBI Taxonomy" id="147425"/>
    <lineage>
        <taxon>Eukaryota</taxon>
        <taxon>Viridiplantae</taxon>
        <taxon>Streptophyta</taxon>
        <taxon>Embryophyta</taxon>
        <taxon>Tracheophyta</taxon>
        <taxon>Spermatophyta</taxon>
        <taxon>Magnoliopsida</taxon>
        <taxon>eudicotyledons</taxon>
        <taxon>Gunneridae</taxon>
        <taxon>Pentapetalae</taxon>
        <taxon>asterids</taxon>
        <taxon>lamiids</taxon>
        <taxon>Solanales</taxon>
        <taxon>Solanaceae</taxon>
        <taxon>Solanoideae</taxon>
        <taxon>Solaneae</taxon>
        <taxon>Solanum</taxon>
    </lineage>
</organism>
<dbReference type="EMBL" id="JBANQN010000012">
    <property type="protein sequence ID" value="KAK6773432.1"/>
    <property type="molecule type" value="Genomic_DNA"/>
</dbReference>